<protein>
    <recommendedName>
        <fullName evidence="6">Cobalt-precorrin-6A reductase</fullName>
    </recommendedName>
</protein>
<keyword evidence="5" id="KW-1185">Reference proteome</keyword>
<comment type="pathway">
    <text evidence="1">Cofactor biosynthesis; adenosylcobalamin biosynthesis.</text>
</comment>
<evidence type="ECO:0000313" key="4">
    <source>
        <dbReference type="EMBL" id="AOO84319.1"/>
    </source>
</evidence>
<sequence>MSASQGEGAASLPLDSPSFSSVTSAMTVLILGGTSEAAALDQHLAEQAPDIRAIISLAGHTVDPRPSNLPVRVGGFGGIEGLRAYLREEGIIAVIDATHPFAAIMPFNAEHACKAEGVPLLAIRRKPWIRRPGDRWRSVLDMQAAVEALGDEPKRVFLTVGRLELPVFADAPRHRYLVRVIEPIGDRLPLHDVTVIQQRGPFHADDEEDLMRREGVEILVTKNSGGDATAGKLVAARQLGLPVIMVERPPKPDVEAVEHIDQVLPWLVAQGLFVTERGV</sequence>
<dbReference type="EMBL" id="CP017147">
    <property type="protein sequence ID" value="AOO84319.1"/>
    <property type="molecule type" value="Genomic_DNA"/>
</dbReference>
<dbReference type="GO" id="GO:0009236">
    <property type="term" value="P:cobalamin biosynthetic process"/>
    <property type="evidence" value="ECO:0007669"/>
    <property type="project" value="UniProtKB-UniPathway"/>
</dbReference>
<reference evidence="4 5" key="1">
    <citation type="journal article" date="2015" name="Antonie Van Leeuwenhoek">
        <title>Bosea vaviloviae sp. nov., a new species of slow-growing rhizobia isolated from nodules of the relict species Vavilovia formosa (Stev.) Fed.</title>
        <authorList>
            <person name="Safronova V.I."/>
            <person name="Kuznetsova I.G."/>
            <person name="Sazanova A.L."/>
            <person name="Kimeklis A.K."/>
            <person name="Belimov A.A."/>
            <person name="Andronov E.E."/>
            <person name="Pinaev A.G."/>
            <person name="Chizhevskaya E.P."/>
            <person name="Pukhaev A.R."/>
            <person name="Popov K.P."/>
            <person name="Willems A."/>
            <person name="Tikhonovich I.A."/>
        </authorList>
    </citation>
    <scope>NUCLEOTIDE SEQUENCE [LARGE SCALE GENOMIC DNA]</scope>
    <source>
        <strain evidence="4 5">Vaf18</strain>
    </source>
</reference>
<proteinExistence type="predicted"/>
<name>A0A1D7UAC6_9HYPH</name>
<dbReference type="KEGG" id="bvv:BHK69_09260"/>
<evidence type="ECO:0000256" key="2">
    <source>
        <dbReference type="ARBA" id="ARBA00022573"/>
    </source>
</evidence>
<keyword evidence="2" id="KW-0169">Cobalamin biosynthesis</keyword>
<gene>
    <name evidence="4" type="ORF">BHK69_09260</name>
</gene>
<dbReference type="PROSITE" id="PS51014">
    <property type="entry name" value="COBK_CBIJ"/>
    <property type="match status" value="1"/>
</dbReference>
<dbReference type="NCBIfam" id="NF005968">
    <property type="entry name" value="PRK08057.1-2"/>
    <property type="match status" value="1"/>
</dbReference>
<dbReference type="GO" id="GO:0016994">
    <property type="term" value="F:precorrin-6A reductase activity"/>
    <property type="evidence" value="ECO:0007669"/>
    <property type="project" value="InterPro"/>
</dbReference>
<dbReference type="Proteomes" id="UP000094969">
    <property type="component" value="Chromosome"/>
</dbReference>
<dbReference type="PANTHER" id="PTHR36925">
    <property type="entry name" value="COBALT-PRECORRIN-6A REDUCTASE"/>
    <property type="match status" value="1"/>
</dbReference>
<evidence type="ECO:0000313" key="5">
    <source>
        <dbReference type="Proteomes" id="UP000094969"/>
    </source>
</evidence>
<dbReference type="PANTHER" id="PTHR36925:SF1">
    <property type="entry name" value="COBALT-PRECORRIN-6A REDUCTASE"/>
    <property type="match status" value="1"/>
</dbReference>
<accession>A0A1D7UAC6</accession>
<keyword evidence="3" id="KW-0560">Oxidoreductase</keyword>
<dbReference type="UniPathway" id="UPA00148"/>
<organism evidence="4 5">
    <name type="scientific">Bosea vaviloviae</name>
    <dbReference type="NCBI Taxonomy" id="1526658"/>
    <lineage>
        <taxon>Bacteria</taxon>
        <taxon>Pseudomonadati</taxon>
        <taxon>Pseudomonadota</taxon>
        <taxon>Alphaproteobacteria</taxon>
        <taxon>Hyphomicrobiales</taxon>
        <taxon>Boseaceae</taxon>
        <taxon>Bosea</taxon>
    </lineage>
</organism>
<evidence type="ECO:0008006" key="6">
    <source>
        <dbReference type="Google" id="ProtNLM"/>
    </source>
</evidence>
<evidence type="ECO:0000256" key="1">
    <source>
        <dbReference type="ARBA" id="ARBA00004953"/>
    </source>
</evidence>
<dbReference type="Pfam" id="PF02571">
    <property type="entry name" value="CbiJ"/>
    <property type="match status" value="1"/>
</dbReference>
<dbReference type="NCBIfam" id="TIGR00715">
    <property type="entry name" value="precor6x_red"/>
    <property type="match status" value="1"/>
</dbReference>
<dbReference type="STRING" id="1526658.BHK69_09260"/>
<dbReference type="AlphaFoldDB" id="A0A1D7UAC6"/>
<dbReference type="InterPro" id="IPR003723">
    <property type="entry name" value="Precorrin-6x_reduct"/>
</dbReference>
<evidence type="ECO:0000256" key="3">
    <source>
        <dbReference type="ARBA" id="ARBA00023002"/>
    </source>
</evidence>